<feature type="compositionally biased region" description="Basic and acidic residues" evidence="4">
    <location>
        <begin position="563"/>
        <end position="572"/>
    </location>
</feature>
<name>A0A6A7ZP91_RHIML</name>
<dbReference type="InterPro" id="IPR029061">
    <property type="entry name" value="THDP-binding"/>
</dbReference>
<evidence type="ECO:0000259" key="7">
    <source>
        <dbReference type="Pfam" id="PF02776"/>
    </source>
</evidence>
<evidence type="ECO:0000256" key="1">
    <source>
        <dbReference type="ARBA" id="ARBA00007812"/>
    </source>
</evidence>
<dbReference type="CDD" id="cd07039">
    <property type="entry name" value="TPP_PYR_POX"/>
    <property type="match status" value="1"/>
</dbReference>
<dbReference type="Gene3D" id="3.40.50.970">
    <property type="match status" value="2"/>
</dbReference>
<feature type="domain" description="Thiamine pyrophosphate enzyme N-terminal TPP-binding" evidence="7">
    <location>
        <begin position="3"/>
        <end position="115"/>
    </location>
</feature>
<dbReference type="EMBL" id="WISP01000071">
    <property type="protein sequence ID" value="MQW03969.1"/>
    <property type="molecule type" value="Genomic_DNA"/>
</dbReference>
<dbReference type="Gene3D" id="3.40.50.1220">
    <property type="entry name" value="TPP-binding domain"/>
    <property type="match status" value="1"/>
</dbReference>
<dbReference type="InterPro" id="IPR047212">
    <property type="entry name" value="TPP_POXB-like"/>
</dbReference>
<evidence type="ECO:0000313" key="8">
    <source>
        <dbReference type="EMBL" id="MQW03969.1"/>
    </source>
</evidence>
<gene>
    <name evidence="8" type="ORF">GHK45_09185</name>
</gene>
<dbReference type="InterPro" id="IPR047210">
    <property type="entry name" value="TPP_PYR_POXB-like"/>
</dbReference>
<dbReference type="SUPFAM" id="SSF52467">
    <property type="entry name" value="DHS-like NAD/FAD-binding domain"/>
    <property type="match status" value="1"/>
</dbReference>
<dbReference type="FunFam" id="3.40.50.970:FF:000007">
    <property type="entry name" value="Acetolactate synthase"/>
    <property type="match status" value="1"/>
</dbReference>
<dbReference type="AlphaFoldDB" id="A0A6A7ZP91"/>
<dbReference type="InterPro" id="IPR012000">
    <property type="entry name" value="Thiamin_PyroP_enz_cen_dom"/>
</dbReference>
<dbReference type="SUPFAM" id="SSF52518">
    <property type="entry name" value="Thiamin diphosphate-binding fold (THDP-binding)"/>
    <property type="match status" value="2"/>
</dbReference>
<evidence type="ECO:0000259" key="5">
    <source>
        <dbReference type="Pfam" id="PF00205"/>
    </source>
</evidence>
<keyword evidence="2 3" id="KW-0786">Thiamine pyrophosphate</keyword>
<dbReference type="GO" id="GO:0019752">
    <property type="term" value="P:carboxylic acid metabolic process"/>
    <property type="evidence" value="ECO:0007669"/>
    <property type="project" value="UniProtKB-ARBA"/>
</dbReference>
<dbReference type="InterPro" id="IPR047211">
    <property type="entry name" value="POXB-like"/>
</dbReference>
<dbReference type="PANTHER" id="PTHR42981">
    <property type="entry name" value="PYRUVATE DEHYDROGENASE [UBIQUINONE]"/>
    <property type="match status" value="1"/>
</dbReference>
<reference evidence="8" key="1">
    <citation type="journal article" date="2013" name="Genome Biol.">
        <title>Comparative genomics of the core and accessory genomes of 48 Sinorhizobium strains comprising five genospecies.</title>
        <authorList>
            <person name="Sugawara M."/>
            <person name="Epstein B."/>
            <person name="Badgley B.D."/>
            <person name="Unno T."/>
            <person name="Xu L."/>
            <person name="Reese J."/>
            <person name="Gyaneshwar P."/>
            <person name="Denny R."/>
            <person name="Mudge J."/>
            <person name="Bharti A.K."/>
            <person name="Farmer A.D."/>
            <person name="May G.D."/>
            <person name="Woodward J.E."/>
            <person name="Medigue C."/>
            <person name="Vallenet D."/>
            <person name="Lajus A."/>
            <person name="Rouy Z."/>
            <person name="Martinez-Vaz B."/>
            <person name="Tiffin P."/>
            <person name="Young N.D."/>
            <person name="Sadowsky M.J."/>
        </authorList>
    </citation>
    <scope>NUCLEOTIDE SEQUENCE</scope>
    <source>
        <strain evidence="8">M30</strain>
    </source>
</reference>
<dbReference type="InterPro" id="IPR029035">
    <property type="entry name" value="DHS-like_NAD/FAD-binding_dom"/>
</dbReference>
<comment type="caution">
    <text evidence="8">The sequence shown here is derived from an EMBL/GenBank/DDBJ whole genome shotgun (WGS) entry which is preliminary data.</text>
</comment>
<evidence type="ECO:0000256" key="4">
    <source>
        <dbReference type="SAM" id="MobiDB-lite"/>
    </source>
</evidence>
<feature type="domain" description="Thiamine pyrophosphate enzyme TPP-binding" evidence="6">
    <location>
        <begin position="387"/>
        <end position="533"/>
    </location>
</feature>
<keyword evidence="8" id="KW-0670">Pyruvate</keyword>
<accession>A0A6A7ZP91</accession>
<dbReference type="PANTHER" id="PTHR42981:SF2">
    <property type="entry name" value="PYRUVATE DEHYDROGENASE [UBIQUINONE]"/>
    <property type="match status" value="1"/>
</dbReference>
<dbReference type="CDD" id="cd02014">
    <property type="entry name" value="TPP_POX"/>
    <property type="match status" value="1"/>
</dbReference>
<dbReference type="RefSeq" id="WP_017271509.1">
    <property type="nucleotide sequence ID" value="NZ_CP136275.1"/>
</dbReference>
<dbReference type="GO" id="GO:0030976">
    <property type="term" value="F:thiamine pyrophosphate binding"/>
    <property type="evidence" value="ECO:0007669"/>
    <property type="project" value="InterPro"/>
</dbReference>
<protein>
    <submittedName>
        <fullName evidence="8">Pyruvate oxidase</fullName>
    </submittedName>
</protein>
<dbReference type="InterPro" id="IPR012001">
    <property type="entry name" value="Thiamin_PyroP_enz_TPP-bd_dom"/>
</dbReference>
<dbReference type="InterPro" id="IPR000399">
    <property type="entry name" value="TPP-bd_CS"/>
</dbReference>
<dbReference type="GO" id="GO:0003824">
    <property type="term" value="F:catalytic activity"/>
    <property type="evidence" value="ECO:0007669"/>
    <property type="project" value="InterPro"/>
</dbReference>
<dbReference type="GO" id="GO:0000287">
    <property type="term" value="F:magnesium ion binding"/>
    <property type="evidence" value="ECO:0007669"/>
    <property type="project" value="InterPro"/>
</dbReference>
<evidence type="ECO:0000259" key="6">
    <source>
        <dbReference type="Pfam" id="PF02775"/>
    </source>
</evidence>
<sequence length="605" mass="65618">MPNASDILIDTLIEWKVDVVFGLPGDGINGIMEALRRRQDRIRFVSVRHEQSAAFMACAYAKFTGRLGVCLATSGPGGTNLLTGLYDAKLDQMPVLAITGMQYHDLIETFSQQDVDLTRVFENVAVYNAQVNDAAHMENLANLACRSALSKRGVAHLSIANDVQERMADGGRSRRNRPGHMPSRYFAGQLVPLESDLSRAADLLNAGRKVAILAGRGALEAKEALRETAELLGAPVAKALLGKAVLPDDDPLTTGGIGILGTAPSQEIMQQCDTLLIVGSTFPYIEYYPRPNTAAGIQIDRDPQRIGLRYPVEVGLVGEAGETLRMLNKRLKRKQDRSFLERAQEQTRNWRRELRAIEGDRSSPLKPQAAVAAFGRRIAKNGIVVTDSGQNTELAARHVDLGADHMFAVSGALASMASGLPYAIAAGIAMPDRPVYAVVGDGGFAMQLGEFATAVGYRIPLKLLVIRNDMLNQIAWEQMMFLGNPQFACELPPIDFAAAAEAMGGRGFTVRSFGELDGIMDQAFAVDGPVVIQALVDRYEPLMPPKMPADYARNFRAALPETPGHEKIEENLRNSSVGRKVTDEEPQPPHEAAPDENTGELPGIP</sequence>
<organism evidence="8">
    <name type="scientific">Rhizobium meliloti</name>
    <name type="common">Ensifer meliloti</name>
    <name type="synonym">Sinorhizobium meliloti</name>
    <dbReference type="NCBI Taxonomy" id="382"/>
    <lineage>
        <taxon>Bacteria</taxon>
        <taxon>Pseudomonadati</taxon>
        <taxon>Pseudomonadota</taxon>
        <taxon>Alphaproteobacteria</taxon>
        <taxon>Hyphomicrobiales</taxon>
        <taxon>Rhizobiaceae</taxon>
        <taxon>Sinorhizobium/Ensifer group</taxon>
        <taxon>Sinorhizobium</taxon>
    </lineage>
</organism>
<proteinExistence type="inferred from homology"/>
<dbReference type="Pfam" id="PF02776">
    <property type="entry name" value="TPP_enzyme_N"/>
    <property type="match status" value="1"/>
</dbReference>
<dbReference type="InterPro" id="IPR011766">
    <property type="entry name" value="TPP_enzyme_TPP-bd"/>
</dbReference>
<dbReference type="Pfam" id="PF02775">
    <property type="entry name" value="TPP_enzyme_C"/>
    <property type="match status" value="1"/>
</dbReference>
<dbReference type="Pfam" id="PF00205">
    <property type="entry name" value="TPP_enzyme_M"/>
    <property type="match status" value="1"/>
</dbReference>
<evidence type="ECO:0000256" key="2">
    <source>
        <dbReference type="ARBA" id="ARBA00023052"/>
    </source>
</evidence>
<feature type="region of interest" description="Disordered" evidence="4">
    <location>
        <begin position="560"/>
        <end position="605"/>
    </location>
</feature>
<comment type="similarity">
    <text evidence="1 3">Belongs to the TPP enzyme family.</text>
</comment>
<dbReference type="PROSITE" id="PS00187">
    <property type="entry name" value="TPP_ENZYMES"/>
    <property type="match status" value="1"/>
</dbReference>
<evidence type="ECO:0000256" key="3">
    <source>
        <dbReference type="RuleBase" id="RU362132"/>
    </source>
</evidence>
<feature type="domain" description="Thiamine pyrophosphate enzyme central" evidence="5">
    <location>
        <begin position="198"/>
        <end position="327"/>
    </location>
</feature>